<accession>A0AAX3T0T7</accession>
<proteinExistence type="predicted"/>
<evidence type="ECO:0000313" key="2">
    <source>
        <dbReference type="Proteomes" id="UP001214629"/>
    </source>
</evidence>
<organism evidence="1 2">
    <name type="scientific">Spiroplasma citri</name>
    <dbReference type="NCBI Taxonomy" id="2133"/>
    <lineage>
        <taxon>Bacteria</taxon>
        <taxon>Bacillati</taxon>
        <taxon>Mycoplasmatota</taxon>
        <taxon>Mollicutes</taxon>
        <taxon>Entomoplasmatales</taxon>
        <taxon>Spiroplasmataceae</taxon>
        <taxon>Spiroplasma</taxon>
    </lineage>
</organism>
<dbReference type="Proteomes" id="UP001214629">
    <property type="component" value="Chromosome"/>
</dbReference>
<dbReference type="AlphaFoldDB" id="A0AAX3T0T7"/>
<protein>
    <submittedName>
        <fullName evidence="1">Uncharacterized protein</fullName>
    </submittedName>
</protein>
<evidence type="ECO:0000313" key="1">
    <source>
        <dbReference type="EMBL" id="WFG97032.1"/>
    </source>
</evidence>
<keyword evidence="2" id="KW-1185">Reference proteome</keyword>
<reference evidence="1 2" key="1">
    <citation type="submission" date="2022-04" db="EMBL/GenBank/DDBJ databases">
        <title>Whole genome of Spiroplasma citri.</title>
        <authorList>
            <person name="Khanchezar A."/>
            <person name="Izadpanah K."/>
            <person name="Taghavi M."/>
            <person name="Ghorbani A."/>
            <person name="Beven L."/>
        </authorList>
    </citation>
    <scope>NUCLEOTIDE SEQUENCE [LARGE SCALE GENOMIC DNA]</scope>
    <source>
        <strain evidence="1 2">D4</strain>
    </source>
</reference>
<dbReference type="EMBL" id="CP096246">
    <property type="protein sequence ID" value="WFG97032.1"/>
    <property type="molecule type" value="Genomic_DNA"/>
</dbReference>
<gene>
    <name evidence="1" type="ORF">M0C40_03250</name>
</gene>
<sequence>MTNNNKDVGIVTSEIVEKTTLENNKWNEFKQVVRIAKMNLAPALLPVFESLVSFLEVSLIPINY</sequence>
<dbReference type="RefSeq" id="WP_277939223.1">
    <property type="nucleotide sequence ID" value="NZ_CP096246.1"/>
</dbReference>
<name>A0AAX3T0T7_SPICI</name>